<keyword evidence="4" id="KW-1185">Reference proteome</keyword>
<keyword evidence="2" id="KW-0732">Signal</keyword>
<organism evidence="3 4">
    <name type="scientific">Lutibacter maritimus</name>
    <dbReference type="NCBI Taxonomy" id="593133"/>
    <lineage>
        <taxon>Bacteria</taxon>
        <taxon>Pseudomonadati</taxon>
        <taxon>Bacteroidota</taxon>
        <taxon>Flavobacteriia</taxon>
        <taxon>Flavobacteriales</taxon>
        <taxon>Flavobacteriaceae</taxon>
        <taxon>Lutibacter</taxon>
    </lineage>
</organism>
<evidence type="ECO:0000313" key="4">
    <source>
        <dbReference type="Proteomes" id="UP000199312"/>
    </source>
</evidence>
<feature type="compositionally biased region" description="Polar residues" evidence="1">
    <location>
        <begin position="268"/>
        <end position="282"/>
    </location>
</feature>
<proteinExistence type="predicted"/>
<gene>
    <name evidence="3" type="ORF">SAMN04488006_0867</name>
</gene>
<dbReference type="RefSeq" id="WP_090223054.1">
    <property type="nucleotide sequence ID" value="NZ_FOZP01000001.1"/>
</dbReference>
<feature type="compositionally biased region" description="Basic and acidic residues" evidence="1">
    <location>
        <begin position="317"/>
        <end position="342"/>
    </location>
</feature>
<feature type="compositionally biased region" description="Low complexity" evidence="1">
    <location>
        <begin position="248"/>
        <end position="267"/>
    </location>
</feature>
<dbReference type="STRING" id="593133.SAMN04488006_0867"/>
<sequence length="379" mass="44477">MKNTLFLFATFVLVSFGSIASTNNTVSSAYVYPDYNNYDNSFTFVERGVTFAIFQNGEFDFYINPRNGLHVGYHGNGMDITFNSGYNYDAYVQYDDFGAVIQVEDIYIDYDYYGRVSRIGNTQINYRNGRLITLGGLHVYYNSRGLYSHCSGYINTYNRHYVYHPYHNYFVRPLFDFRIVSYKPYRNHYKPIRYTYYSDHSRNKYYNKNYRNYNQRNNGNTNHSRVATIKIPKINDDRSYSRVESTNRRTANTSNNNTNRGNATNRSINYGKNSTNRNTNVERTIDKNRNNVDRTVYKDRTNGNRNSNDRTATITKRSPEKSVKTDRTKVENRNYKSSDNNKRVFNTSNKNTRESSRTKNNASKSKVRSSDSDSRSRRG</sequence>
<feature type="chain" id="PRO_5011465215" evidence="2">
    <location>
        <begin position="21"/>
        <end position="379"/>
    </location>
</feature>
<evidence type="ECO:0000256" key="2">
    <source>
        <dbReference type="SAM" id="SignalP"/>
    </source>
</evidence>
<dbReference type="AlphaFoldDB" id="A0A1I6P3W5"/>
<protein>
    <submittedName>
        <fullName evidence="3">Uncharacterized protein</fullName>
    </submittedName>
</protein>
<name>A0A1I6P3W5_9FLAO</name>
<feature type="compositionally biased region" description="Basic and acidic residues" evidence="1">
    <location>
        <begin position="233"/>
        <end position="247"/>
    </location>
</feature>
<reference evidence="4" key="1">
    <citation type="submission" date="2016-10" db="EMBL/GenBank/DDBJ databases">
        <authorList>
            <person name="Varghese N."/>
            <person name="Submissions S."/>
        </authorList>
    </citation>
    <scope>NUCLEOTIDE SEQUENCE [LARGE SCALE GENOMIC DNA]</scope>
    <source>
        <strain evidence="4">DSM 24450</strain>
    </source>
</reference>
<accession>A0A1I6P3W5</accession>
<feature type="compositionally biased region" description="Basic and acidic residues" evidence="1">
    <location>
        <begin position="283"/>
        <end position="302"/>
    </location>
</feature>
<feature type="region of interest" description="Disordered" evidence="1">
    <location>
        <begin position="210"/>
        <end position="379"/>
    </location>
</feature>
<dbReference type="OrthoDB" id="750023at2"/>
<dbReference type="Proteomes" id="UP000199312">
    <property type="component" value="Unassembled WGS sequence"/>
</dbReference>
<feature type="compositionally biased region" description="Polar residues" evidence="1">
    <location>
        <begin position="303"/>
        <end position="316"/>
    </location>
</feature>
<feature type="compositionally biased region" description="Low complexity" evidence="1">
    <location>
        <begin position="210"/>
        <end position="222"/>
    </location>
</feature>
<dbReference type="EMBL" id="FOZP01000001">
    <property type="protein sequence ID" value="SFS34831.1"/>
    <property type="molecule type" value="Genomic_DNA"/>
</dbReference>
<feature type="compositionally biased region" description="Basic and acidic residues" evidence="1">
    <location>
        <begin position="368"/>
        <end position="379"/>
    </location>
</feature>
<evidence type="ECO:0000256" key="1">
    <source>
        <dbReference type="SAM" id="MobiDB-lite"/>
    </source>
</evidence>
<feature type="signal peptide" evidence="2">
    <location>
        <begin position="1"/>
        <end position="20"/>
    </location>
</feature>
<evidence type="ECO:0000313" key="3">
    <source>
        <dbReference type="EMBL" id="SFS34831.1"/>
    </source>
</evidence>